<feature type="compositionally biased region" description="Basic residues" evidence="1">
    <location>
        <begin position="110"/>
        <end position="125"/>
    </location>
</feature>
<dbReference type="GO" id="GO:0072344">
    <property type="term" value="P:rescue of stalled ribosome"/>
    <property type="evidence" value="ECO:0007669"/>
    <property type="project" value="TreeGrafter"/>
</dbReference>
<dbReference type="Gene3D" id="3.30.160.20">
    <property type="match status" value="1"/>
</dbReference>
<evidence type="ECO:0000313" key="4">
    <source>
        <dbReference type="Proteomes" id="UP000285875"/>
    </source>
</evidence>
<protein>
    <submittedName>
        <fullName evidence="3">Aminoacyl-tRNA hydrolase</fullName>
    </submittedName>
</protein>
<dbReference type="PANTHER" id="PTHR47814:SF1">
    <property type="entry name" value="PEPTIDYL-TRNA HYDROLASE ARFB"/>
    <property type="match status" value="1"/>
</dbReference>
<dbReference type="InterPro" id="IPR000352">
    <property type="entry name" value="Pep_chain_release_fac_I"/>
</dbReference>
<evidence type="ECO:0000313" key="3">
    <source>
        <dbReference type="EMBL" id="AZZ39378.1"/>
    </source>
</evidence>
<sequence>MDGLWVTVAQDPRGGFGVGESHLSERFSHSSGPGGQGVNTSSSRVELSLDVAGCPDIPEAVRQRILTGLSKRLVDGVFTVAASQYREQLANRRAARQRMSEMLSVAARPVRSRRRSRPTRGSRRRRLEDKRRRSRTKADRRPPTDW</sequence>
<gene>
    <name evidence="3" type="ORF">C0Z10_06040</name>
</gene>
<organism evidence="3 4">
    <name type="scientific">Acidipropionibacterium jensenii</name>
    <dbReference type="NCBI Taxonomy" id="1749"/>
    <lineage>
        <taxon>Bacteria</taxon>
        <taxon>Bacillati</taxon>
        <taxon>Actinomycetota</taxon>
        <taxon>Actinomycetes</taxon>
        <taxon>Propionibacteriales</taxon>
        <taxon>Propionibacteriaceae</taxon>
        <taxon>Acidipropionibacterium</taxon>
    </lineage>
</organism>
<evidence type="ECO:0000256" key="1">
    <source>
        <dbReference type="SAM" id="MobiDB-lite"/>
    </source>
</evidence>
<dbReference type="SUPFAM" id="SSF110916">
    <property type="entry name" value="Peptidyl-tRNA hydrolase domain-like"/>
    <property type="match status" value="1"/>
</dbReference>
<feature type="compositionally biased region" description="Basic and acidic residues" evidence="1">
    <location>
        <begin position="126"/>
        <end position="146"/>
    </location>
</feature>
<dbReference type="KEGG" id="aji:C0Z10_06040"/>
<dbReference type="GO" id="GO:0004045">
    <property type="term" value="F:peptidyl-tRNA hydrolase activity"/>
    <property type="evidence" value="ECO:0007669"/>
    <property type="project" value="TreeGrafter"/>
</dbReference>
<reference evidence="4" key="1">
    <citation type="submission" date="2017-12" db="EMBL/GenBank/DDBJ databases">
        <title>Whole genome sequencing of Acidipropionibacterium jensenii strains JS279 and JS280.</title>
        <authorList>
            <person name="Deptula P."/>
            <person name="Laine P."/>
            <person name="Smolander O.-P."/>
            <person name="Paulin L."/>
            <person name="Auvinen P."/>
            <person name="Varmanen P."/>
        </authorList>
    </citation>
    <scope>NUCLEOTIDE SEQUENCE [LARGE SCALE GENOMIC DNA]</scope>
    <source>
        <strain evidence="4">JS280</strain>
    </source>
</reference>
<accession>A0A3T0RZ56</accession>
<dbReference type="GO" id="GO:0003747">
    <property type="term" value="F:translation release factor activity"/>
    <property type="evidence" value="ECO:0007669"/>
    <property type="project" value="InterPro"/>
</dbReference>
<feature type="region of interest" description="Disordered" evidence="1">
    <location>
        <begin position="11"/>
        <end position="44"/>
    </location>
</feature>
<name>A0A3T0RZ56_9ACTN</name>
<feature type="domain" description="Prokaryotic-type class I peptide chain release factors" evidence="2">
    <location>
        <begin position="19"/>
        <end position="140"/>
    </location>
</feature>
<dbReference type="Pfam" id="PF00472">
    <property type="entry name" value="RF-1"/>
    <property type="match status" value="1"/>
</dbReference>
<dbReference type="NCBIfam" id="NF006718">
    <property type="entry name" value="PRK09256.1"/>
    <property type="match status" value="1"/>
</dbReference>
<dbReference type="AlphaFoldDB" id="A0A3T0RZ56"/>
<keyword evidence="3" id="KW-0378">Hydrolase</keyword>
<dbReference type="PANTHER" id="PTHR47814">
    <property type="entry name" value="PEPTIDYL-TRNA HYDROLASE ARFB"/>
    <property type="match status" value="1"/>
</dbReference>
<dbReference type="RefSeq" id="WP_097798777.1">
    <property type="nucleotide sequence ID" value="NZ_CP025570.1"/>
</dbReference>
<dbReference type="Proteomes" id="UP000285875">
    <property type="component" value="Chromosome"/>
</dbReference>
<proteinExistence type="predicted"/>
<evidence type="ECO:0000259" key="2">
    <source>
        <dbReference type="Pfam" id="PF00472"/>
    </source>
</evidence>
<dbReference type="EMBL" id="CP025570">
    <property type="protein sequence ID" value="AZZ39378.1"/>
    <property type="molecule type" value="Genomic_DNA"/>
</dbReference>
<dbReference type="GO" id="GO:0043022">
    <property type="term" value="F:ribosome binding"/>
    <property type="evidence" value="ECO:0007669"/>
    <property type="project" value="TreeGrafter"/>
</dbReference>
<feature type="region of interest" description="Disordered" evidence="1">
    <location>
        <begin position="90"/>
        <end position="146"/>
    </location>
</feature>